<feature type="transmembrane region" description="Helical" evidence="5">
    <location>
        <begin position="98"/>
        <end position="115"/>
    </location>
</feature>
<dbReference type="AlphaFoldDB" id="A0A7U4J7U5"/>
<feature type="domain" description="Response regulatory" evidence="7">
    <location>
        <begin position="418"/>
        <end position="531"/>
    </location>
</feature>
<keyword evidence="8" id="KW-0418">Kinase</keyword>
<accession>A0A7U4J7U5</accession>
<evidence type="ECO:0000313" key="8">
    <source>
        <dbReference type="EMBL" id="AJP71737.1"/>
    </source>
</evidence>
<dbReference type="InterPro" id="IPR036097">
    <property type="entry name" value="HisK_dim/P_sf"/>
</dbReference>
<keyword evidence="9" id="KW-1185">Reference proteome</keyword>
<dbReference type="GO" id="GO:0000155">
    <property type="term" value="F:phosphorelay sensor kinase activity"/>
    <property type="evidence" value="ECO:0007669"/>
    <property type="project" value="InterPro"/>
</dbReference>
<feature type="modified residue" description="4-aspartylphosphate" evidence="4">
    <location>
        <position position="467"/>
    </location>
</feature>
<dbReference type="InterPro" id="IPR036890">
    <property type="entry name" value="HATPase_C_sf"/>
</dbReference>
<dbReference type="CDD" id="cd00156">
    <property type="entry name" value="REC"/>
    <property type="match status" value="1"/>
</dbReference>
<sequence>MQSLLGAFWNGNYAPHGYCLLWHPGLVWTHVLADSIIAMAYFSIPLALVSLVRRRPDLEFGWVFWSFAIFILACGCTHLMAIWTLWQPVYGLEAMVKVVTAIASIVTAVLLWPLLPKAIALPSPGRLQAANAELAALIAERDAALAELRGQIDQRKQAEAALLQSQKLEAVGQLTGGIAHDFNNLLQAVAGNLELIARKPGDADRVVRWSASALDAVERGRSLTGQLLAFSRHQRLDMTSVRIGELVSGMRDLVERAVAPLSQVQVRPIDPSWNVEVDPLQLELVILNLAFNARDAMPNGGILTVSAERHSGPVAPDLPAGDYVVLTVADTGIGMDEETMARAVEPFFTTKGVGKGTGMGLAMAFGVMRQSGGALEIDSAPGRGTTVKLYLRLATAEPPRAVPYDDAADQRIDLTGRRIVLVDDDTHVRATLAEILAQAGAVVIEAASGAEGIDMVRRERPELLVIDFAMPGMNGAEVAELLRSERIRVPVLVVTGFATSASLDAIAGPHVDVLKKPFESQQFLRRVRDLLGR</sequence>
<evidence type="ECO:0000256" key="1">
    <source>
        <dbReference type="ARBA" id="ARBA00000085"/>
    </source>
</evidence>
<dbReference type="KEGG" id="sphi:TS85_07990"/>
<keyword evidence="5" id="KW-1133">Transmembrane helix</keyword>
<dbReference type="Pfam" id="PF25487">
    <property type="entry name" value="ETR1_N"/>
    <property type="match status" value="1"/>
</dbReference>
<dbReference type="SUPFAM" id="SSF52172">
    <property type="entry name" value="CheY-like"/>
    <property type="match status" value="1"/>
</dbReference>
<dbReference type="SUPFAM" id="SSF47384">
    <property type="entry name" value="Homodimeric domain of signal transducing histidine kinase"/>
    <property type="match status" value="1"/>
</dbReference>
<comment type="catalytic activity">
    <reaction evidence="1">
        <text>ATP + protein L-histidine = ADP + protein N-phospho-L-histidine.</text>
        <dbReference type="EC" id="2.7.13.3"/>
    </reaction>
</comment>
<reference evidence="8 9" key="1">
    <citation type="journal article" date="2015" name="Int. J. Syst. Evol. Microbiol.">
        <title>Sphingomonas hengshuiensis sp. nov., isolated from lake wetland.</title>
        <authorList>
            <person name="Wei S."/>
            <person name="Wang T."/>
            <person name="Liu H."/>
            <person name="Zhang C."/>
            <person name="Guo J."/>
            <person name="Wang Q."/>
            <person name="Liang K."/>
            <person name="Zhang Z."/>
        </authorList>
    </citation>
    <scope>NUCLEOTIDE SEQUENCE [LARGE SCALE GENOMIC DNA]</scope>
    <source>
        <strain evidence="8 9">WHSC-8</strain>
    </source>
</reference>
<dbReference type="PANTHER" id="PTHR43065">
    <property type="entry name" value="SENSOR HISTIDINE KINASE"/>
    <property type="match status" value="1"/>
</dbReference>
<dbReference type="Proteomes" id="UP000032300">
    <property type="component" value="Chromosome"/>
</dbReference>
<dbReference type="InterPro" id="IPR003594">
    <property type="entry name" value="HATPase_dom"/>
</dbReference>
<dbReference type="InterPro" id="IPR011006">
    <property type="entry name" value="CheY-like_superfamily"/>
</dbReference>
<dbReference type="SMART" id="SM00448">
    <property type="entry name" value="REC"/>
    <property type="match status" value="1"/>
</dbReference>
<dbReference type="Gene3D" id="3.40.50.2300">
    <property type="match status" value="1"/>
</dbReference>
<protein>
    <recommendedName>
        <fullName evidence="2">histidine kinase</fullName>
        <ecNumber evidence="2">2.7.13.3</ecNumber>
    </recommendedName>
</protein>
<dbReference type="SUPFAM" id="SSF55874">
    <property type="entry name" value="ATPase domain of HSP90 chaperone/DNA topoisomerase II/histidine kinase"/>
    <property type="match status" value="1"/>
</dbReference>
<evidence type="ECO:0000256" key="5">
    <source>
        <dbReference type="SAM" id="Phobius"/>
    </source>
</evidence>
<feature type="domain" description="Histidine kinase" evidence="6">
    <location>
        <begin position="177"/>
        <end position="395"/>
    </location>
</feature>
<dbReference type="InterPro" id="IPR001789">
    <property type="entry name" value="Sig_transdc_resp-reg_receiver"/>
</dbReference>
<keyword evidence="5" id="KW-0472">Membrane</keyword>
<dbReference type="RefSeq" id="WP_044331511.1">
    <property type="nucleotide sequence ID" value="NZ_CP010836.1"/>
</dbReference>
<dbReference type="InterPro" id="IPR004358">
    <property type="entry name" value="Sig_transdc_His_kin-like_C"/>
</dbReference>
<dbReference type="Pfam" id="PF00072">
    <property type="entry name" value="Response_reg"/>
    <property type="match status" value="1"/>
</dbReference>
<dbReference type="SMART" id="SM00387">
    <property type="entry name" value="HATPase_c"/>
    <property type="match status" value="1"/>
</dbReference>
<dbReference type="Gene3D" id="3.30.565.10">
    <property type="entry name" value="Histidine kinase-like ATPase, C-terminal domain"/>
    <property type="match status" value="1"/>
</dbReference>
<dbReference type="EC" id="2.7.13.3" evidence="2"/>
<dbReference type="PROSITE" id="PS50110">
    <property type="entry name" value="RESPONSE_REGULATORY"/>
    <property type="match status" value="1"/>
</dbReference>
<dbReference type="SMART" id="SM00388">
    <property type="entry name" value="HisKA"/>
    <property type="match status" value="1"/>
</dbReference>
<dbReference type="InterPro" id="IPR058544">
    <property type="entry name" value="ETR1_N"/>
</dbReference>
<gene>
    <name evidence="8" type="ORF">TS85_07990</name>
</gene>
<dbReference type="PROSITE" id="PS50109">
    <property type="entry name" value="HIS_KIN"/>
    <property type="match status" value="1"/>
</dbReference>
<keyword evidence="8" id="KW-0808">Transferase</keyword>
<evidence type="ECO:0000256" key="4">
    <source>
        <dbReference type="PROSITE-ProRule" id="PRU00169"/>
    </source>
</evidence>
<keyword evidence="5" id="KW-0812">Transmembrane</keyword>
<dbReference type="EMBL" id="CP010836">
    <property type="protein sequence ID" value="AJP71737.1"/>
    <property type="molecule type" value="Genomic_DNA"/>
</dbReference>
<evidence type="ECO:0000259" key="7">
    <source>
        <dbReference type="PROSITE" id="PS50110"/>
    </source>
</evidence>
<evidence type="ECO:0000313" key="9">
    <source>
        <dbReference type="Proteomes" id="UP000032300"/>
    </source>
</evidence>
<dbReference type="InterPro" id="IPR003661">
    <property type="entry name" value="HisK_dim/P_dom"/>
</dbReference>
<evidence type="ECO:0000256" key="3">
    <source>
        <dbReference type="ARBA" id="ARBA00022553"/>
    </source>
</evidence>
<keyword evidence="3 4" id="KW-0597">Phosphoprotein</keyword>
<dbReference type="CDD" id="cd00082">
    <property type="entry name" value="HisKA"/>
    <property type="match status" value="1"/>
</dbReference>
<feature type="transmembrane region" description="Helical" evidence="5">
    <location>
        <begin position="64"/>
        <end position="86"/>
    </location>
</feature>
<feature type="transmembrane region" description="Helical" evidence="5">
    <location>
        <begin position="31"/>
        <end position="52"/>
    </location>
</feature>
<dbReference type="Pfam" id="PF02518">
    <property type="entry name" value="HATPase_c"/>
    <property type="match status" value="1"/>
</dbReference>
<dbReference type="PANTHER" id="PTHR43065:SF42">
    <property type="entry name" value="TWO-COMPONENT SENSOR PPRA"/>
    <property type="match status" value="1"/>
</dbReference>
<dbReference type="Gene3D" id="1.10.287.130">
    <property type="match status" value="1"/>
</dbReference>
<proteinExistence type="predicted"/>
<reference evidence="8 9" key="2">
    <citation type="submission" date="2015-02" db="EMBL/GenBank/DDBJ databases">
        <title>The complete genome of Sphingomonas hengshuiensis sp. WHSC-8 isolated from soil of Hengshui Lake.</title>
        <authorList>
            <person name="Wei S."/>
            <person name="Guo J."/>
            <person name="Su C."/>
            <person name="Wu R."/>
            <person name="Zhang Z."/>
            <person name="Liang K."/>
            <person name="Li H."/>
            <person name="Wang T."/>
            <person name="Liu H."/>
            <person name="Zhang C."/>
            <person name="Li Z."/>
            <person name="Wang Q."/>
            <person name="Meng J."/>
        </authorList>
    </citation>
    <scope>NUCLEOTIDE SEQUENCE [LARGE SCALE GENOMIC DNA]</scope>
    <source>
        <strain evidence="8 9">WHSC-8</strain>
    </source>
</reference>
<name>A0A7U4J7U5_9SPHN</name>
<organism evidence="8 9">
    <name type="scientific">Sphingomonas hengshuiensis</name>
    <dbReference type="NCBI Taxonomy" id="1609977"/>
    <lineage>
        <taxon>Bacteria</taxon>
        <taxon>Pseudomonadati</taxon>
        <taxon>Pseudomonadota</taxon>
        <taxon>Alphaproteobacteria</taxon>
        <taxon>Sphingomonadales</taxon>
        <taxon>Sphingomonadaceae</taxon>
        <taxon>Sphingomonas</taxon>
    </lineage>
</organism>
<dbReference type="InterPro" id="IPR005467">
    <property type="entry name" value="His_kinase_dom"/>
</dbReference>
<dbReference type="PRINTS" id="PR00344">
    <property type="entry name" value="BCTRLSENSOR"/>
</dbReference>
<evidence type="ECO:0000259" key="6">
    <source>
        <dbReference type="PROSITE" id="PS50109"/>
    </source>
</evidence>
<dbReference type="OrthoDB" id="9796100at2"/>
<evidence type="ECO:0000256" key="2">
    <source>
        <dbReference type="ARBA" id="ARBA00012438"/>
    </source>
</evidence>